<dbReference type="RefSeq" id="WP_026812563.1">
    <property type="nucleotide sequence ID" value="NZ_BMWP01000007.1"/>
</dbReference>
<reference evidence="2" key="1">
    <citation type="journal article" date="2014" name="Int. J. Syst. Evol. Microbiol.">
        <title>Complete genome sequence of Corynebacterium casei LMG S-19264T (=DSM 44701T), isolated from a smear-ripened cheese.</title>
        <authorList>
            <consortium name="US DOE Joint Genome Institute (JGI-PGF)"/>
            <person name="Walter F."/>
            <person name="Albersmeier A."/>
            <person name="Kalinowski J."/>
            <person name="Ruckert C."/>
        </authorList>
    </citation>
    <scope>NUCLEOTIDE SEQUENCE</scope>
    <source>
        <strain evidence="2">KCTC 12113</strain>
    </source>
</reference>
<dbReference type="Proteomes" id="UP000634668">
    <property type="component" value="Unassembled WGS sequence"/>
</dbReference>
<gene>
    <name evidence="2" type="ORF">GCM10007383_14350</name>
</gene>
<reference evidence="2" key="2">
    <citation type="submission" date="2020-09" db="EMBL/GenBank/DDBJ databases">
        <authorList>
            <person name="Sun Q."/>
            <person name="Kim S."/>
        </authorList>
    </citation>
    <scope>NUCLEOTIDE SEQUENCE</scope>
    <source>
        <strain evidence="2">KCTC 12113</strain>
    </source>
</reference>
<comment type="caution">
    <text evidence="2">The sequence shown here is derived from an EMBL/GenBank/DDBJ whole genome shotgun (WGS) entry which is preliminary data.</text>
</comment>
<name>A0A918ITT9_9FLAO</name>
<accession>A0A918ITT9</accession>
<dbReference type="AlphaFoldDB" id="A0A918ITT9"/>
<keyword evidence="3" id="KW-1185">Reference proteome</keyword>
<dbReference type="EMBL" id="BMWP01000007">
    <property type="protein sequence ID" value="GGW30200.1"/>
    <property type="molecule type" value="Genomic_DNA"/>
</dbReference>
<feature type="chain" id="PRO_5038092690" evidence="1">
    <location>
        <begin position="26"/>
        <end position="477"/>
    </location>
</feature>
<sequence length="477" mass="52579">MRPYIRFVLGGVTLLATLTSFIAQAQVRIEIPASNIINGSEFSTTRTVMNTGNYDSWRSQQTNPTIWSVSNMFTHKTIAGSNLPSSILHWQLDNIGGNRPKYHQHDVLPDFQWFSTSSKIWYEIHNPNASSFTAGNVVFKFKIPAAAFATNIFVPGEYKLTINHNYGGYFTPSSFDVIIVIPSTSASSINWVSNNTIVNHTISNLNIYREITGGQIPIGQTKISNTVKFNLWGKTTSAIQFISSKAVQSTVSPVFVKLESSNSSKISKLPLSQENWTNYTPNGPFAVVPGNQNTFDLNFSISNLDLKNHFFEAGTYTFQLELDAKSPDNAHSAKQLTDVTLVVPALSELIIAPSKQEVNFQFNSATHYQQGQSKVISTQIKLSNNENYELYVKSAASFFNKGGVQSNINSTILEVGVDGISTVALSTTPQKIISAGAPVLDQEFDIKYLISPSAAQSLIEKEKTTYSINVIYSFTAL</sequence>
<feature type="signal peptide" evidence="1">
    <location>
        <begin position="1"/>
        <end position="25"/>
    </location>
</feature>
<organism evidence="2 3">
    <name type="scientific">Arenibacter certesii</name>
    <dbReference type="NCBI Taxonomy" id="228955"/>
    <lineage>
        <taxon>Bacteria</taxon>
        <taxon>Pseudomonadati</taxon>
        <taxon>Bacteroidota</taxon>
        <taxon>Flavobacteriia</taxon>
        <taxon>Flavobacteriales</taxon>
        <taxon>Flavobacteriaceae</taxon>
        <taxon>Arenibacter</taxon>
    </lineage>
</organism>
<evidence type="ECO:0000313" key="2">
    <source>
        <dbReference type="EMBL" id="GGW30200.1"/>
    </source>
</evidence>
<protein>
    <submittedName>
        <fullName evidence="2">Uncharacterized protein</fullName>
    </submittedName>
</protein>
<evidence type="ECO:0000313" key="3">
    <source>
        <dbReference type="Proteomes" id="UP000634668"/>
    </source>
</evidence>
<keyword evidence="1" id="KW-0732">Signal</keyword>
<evidence type="ECO:0000256" key="1">
    <source>
        <dbReference type="SAM" id="SignalP"/>
    </source>
</evidence>
<proteinExistence type="predicted"/>